<keyword evidence="2" id="KW-1185">Reference proteome</keyword>
<evidence type="ECO:0000313" key="2">
    <source>
        <dbReference type="Proteomes" id="UP000246569"/>
    </source>
</evidence>
<dbReference type="EMBL" id="QGTJ01000012">
    <property type="protein sequence ID" value="PWV59030.1"/>
    <property type="molecule type" value="Genomic_DNA"/>
</dbReference>
<organism evidence="1 2">
    <name type="scientific">Plasticicumulans acidivorans</name>
    <dbReference type="NCBI Taxonomy" id="886464"/>
    <lineage>
        <taxon>Bacteria</taxon>
        <taxon>Pseudomonadati</taxon>
        <taxon>Pseudomonadota</taxon>
        <taxon>Gammaproteobacteria</taxon>
        <taxon>Candidatus Competibacteraceae</taxon>
        <taxon>Plasticicumulans</taxon>
    </lineage>
</organism>
<dbReference type="RefSeq" id="WP_110019812.1">
    <property type="nucleotide sequence ID" value="NZ_QGTJ01000012.1"/>
</dbReference>
<dbReference type="Proteomes" id="UP000246569">
    <property type="component" value="Unassembled WGS sequence"/>
</dbReference>
<sequence>MTQPSLAARLAALPTLPMTQLWRLWDEHFPRRPQRVNRRYLEARLAYRLQEVGLGGLPRMIKEHLADCGERHSKLTTGCGPEPRLMPGTVLVREWDAREYRVKVTDDGRYELGGQSYKSLSAVARAITGAHWSGPTFFGLKGTRK</sequence>
<reference evidence="1 2" key="1">
    <citation type="submission" date="2018-05" db="EMBL/GenBank/DDBJ databases">
        <title>Genomic Encyclopedia of Type Strains, Phase IV (KMG-IV): sequencing the most valuable type-strain genomes for metagenomic binning, comparative biology and taxonomic classification.</title>
        <authorList>
            <person name="Goeker M."/>
        </authorList>
    </citation>
    <scope>NUCLEOTIDE SEQUENCE [LARGE SCALE GENOMIC DNA]</scope>
    <source>
        <strain evidence="1 2">DSM 23606</strain>
    </source>
</reference>
<proteinExistence type="predicted"/>
<name>A0A317MRP1_9GAMM</name>
<dbReference type="Pfam" id="PF11149">
    <property type="entry name" value="DUF2924"/>
    <property type="match status" value="1"/>
</dbReference>
<dbReference type="AlphaFoldDB" id="A0A317MRP1"/>
<protein>
    <recommendedName>
        <fullName evidence="3">DUF2924 family protein</fullName>
    </recommendedName>
</protein>
<evidence type="ECO:0008006" key="3">
    <source>
        <dbReference type="Google" id="ProtNLM"/>
    </source>
</evidence>
<comment type="caution">
    <text evidence="1">The sequence shown here is derived from an EMBL/GenBank/DDBJ whole genome shotgun (WGS) entry which is preliminary data.</text>
</comment>
<dbReference type="OrthoDB" id="8594067at2"/>
<gene>
    <name evidence="1" type="ORF">C7443_11227</name>
</gene>
<evidence type="ECO:0000313" key="1">
    <source>
        <dbReference type="EMBL" id="PWV59030.1"/>
    </source>
</evidence>
<dbReference type="InterPro" id="IPR021322">
    <property type="entry name" value="DUF2924"/>
</dbReference>
<accession>A0A317MRP1</accession>